<accession>A0A445AMP2</accession>
<gene>
    <name evidence="2" type="ORF">Ahy_B01g051628</name>
</gene>
<evidence type="ECO:0000313" key="2">
    <source>
        <dbReference type="EMBL" id="RYR27610.1"/>
    </source>
</evidence>
<name>A0A445AMP2_ARAHY</name>
<feature type="compositionally biased region" description="Basic and acidic residues" evidence="1">
    <location>
        <begin position="266"/>
        <end position="278"/>
    </location>
</feature>
<feature type="region of interest" description="Disordered" evidence="1">
    <location>
        <begin position="266"/>
        <end position="297"/>
    </location>
</feature>
<reference evidence="2 3" key="1">
    <citation type="submission" date="2019-01" db="EMBL/GenBank/DDBJ databases">
        <title>Sequencing of cultivated peanut Arachis hypogaea provides insights into genome evolution and oil improvement.</title>
        <authorList>
            <person name="Chen X."/>
        </authorList>
    </citation>
    <scope>NUCLEOTIDE SEQUENCE [LARGE SCALE GENOMIC DNA]</scope>
    <source>
        <strain evidence="3">cv. Fuhuasheng</strain>
        <tissue evidence="2">Leaves</tissue>
    </source>
</reference>
<comment type="caution">
    <text evidence="2">The sequence shown here is derived from an EMBL/GenBank/DDBJ whole genome shotgun (WGS) entry which is preliminary data.</text>
</comment>
<protein>
    <recommendedName>
        <fullName evidence="4">FYVE-type domain-containing protein</fullName>
    </recommendedName>
</protein>
<evidence type="ECO:0008006" key="4">
    <source>
        <dbReference type="Google" id="ProtNLM"/>
    </source>
</evidence>
<evidence type="ECO:0000256" key="1">
    <source>
        <dbReference type="SAM" id="MobiDB-lite"/>
    </source>
</evidence>
<dbReference type="EMBL" id="SDMP01000011">
    <property type="protein sequence ID" value="RYR27610.1"/>
    <property type="molecule type" value="Genomic_DNA"/>
</dbReference>
<dbReference type="PANTHER" id="PTHR36486">
    <property type="entry name" value="OS01G0977800 PROTEIN"/>
    <property type="match status" value="1"/>
</dbReference>
<feature type="region of interest" description="Disordered" evidence="1">
    <location>
        <begin position="51"/>
        <end position="125"/>
    </location>
</feature>
<sequence>MGDDQKMKKVMHNHGSSSTRPRIMELEELYQGIPDESVNLTFQDLANVHHNNSVSPEKRSNSIITPTTTTNPFVSPNSSPPMSKLPSLDFSKGLQATNNNNHHHHSDDDSSSWGHFGHHHHQHHDIEVDDHRVVHKNNGHHHHHHNHDEFSHASDYSMGYDSMMMSGVSGSGKGGGGRRRPGIPHSKICTVCSNYIYILRTRCLVCGRVYCRQCVEIGMGEMTEGRKCIECLGLRFSQRYIERAGMLGCCSWRYPSTLKQTELKWAEKGPRRSGERGYSHHHGMPPSRTPTPTHSNEPSFVMSASYSPFSSHHHLPL</sequence>
<dbReference type="AlphaFoldDB" id="A0A445AMP2"/>
<evidence type="ECO:0000313" key="3">
    <source>
        <dbReference type="Proteomes" id="UP000289738"/>
    </source>
</evidence>
<organism evidence="2 3">
    <name type="scientific">Arachis hypogaea</name>
    <name type="common">Peanut</name>
    <dbReference type="NCBI Taxonomy" id="3818"/>
    <lineage>
        <taxon>Eukaryota</taxon>
        <taxon>Viridiplantae</taxon>
        <taxon>Streptophyta</taxon>
        <taxon>Embryophyta</taxon>
        <taxon>Tracheophyta</taxon>
        <taxon>Spermatophyta</taxon>
        <taxon>Magnoliopsida</taxon>
        <taxon>eudicotyledons</taxon>
        <taxon>Gunneridae</taxon>
        <taxon>Pentapetalae</taxon>
        <taxon>rosids</taxon>
        <taxon>fabids</taxon>
        <taxon>Fabales</taxon>
        <taxon>Fabaceae</taxon>
        <taxon>Papilionoideae</taxon>
        <taxon>50 kb inversion clade</taxon>
        <taxon>dalbergioids sensu lato</taxon>
        <taxon>Dalbergieae</taxon>
        <taxon>Pterocarpus clade</taxon>
        <taxon>Arachis</taxon>
    </lineage>
</organism>
<feature type="compositionally biased region" description="Low complexity" evidence="1">
    <location>
        <begin position="61"/>
        <end position="81"/>
    </location>
</feature>
<dbReference type="Proteomes" id="UP000289738">
    <property type="component" value="Chromosome B01"/>
</dbReference>
<dbReference type="STRING" id="3818.A0A445AMP2"/>
<dbReference type="PANTHER" id="PTHR36486:SF2">
    <property type="entry name" value="OS01G0977800 PROTEIN"/>
    <property type="match status" value="1"/>
</dbReference>
<keyword evidence="3" id="KW-1185">Reference proteome</keyword>
<proteinExistence type="predicted"/>
<dbReference type="InterPro" id="IPR053057">
    <property type="entry name" value="XLG_GTP-binding"/>
</dbReference>